<protein>
    <recommendedName>
        <fullName evidence="2">Stc1 domain-containing protein</fullName>
    </recommendedName>
</protein>
<feature type="region of interest" description="Disordered" evidence="1">
    <location>
        <begin position="103"/>
        <end position="124"/>
    </location>
</feature>
<dbReference type="EnsemblFungi" id="MAPG_08639T0">
    <property type="protein sequence ID" value="MAPG_08639T0"/>
    <property type="gene ID" value="MAPG_08639"/>
</dbReference>
<feature type="compositionally biased region" description="Polar residues" evidence="1">
    <location>
        <begin position="103"/>
        <end position="118"/>
    </location>
</feature>
<reference evidence="5" key="2">
    <citation type="submission" date="2010-05" db="EMBL/GenBank/DDBJ databases">
        <title>The genome sequence of Magnaporthe poae strain ATCC 64411.</title>
        <authorList>
            <person name="Ma L.-J."/>
            <person name="Dead R."/>
            <person name="Young S."/>
            <person name="Zeng Q."/>
            <person name="Koehrsen M."/>
            <person name="Alvarado L."/>
            <person name="Berlin A."/>
            <person name="Chapman S.B."/>
            <person name="Chen Z."/>
            <person name="Freedman E."/>
            <person name="Gellesch M."/>
            <person name="Goldberg J."/>
            <person name="Griggs A."/>
            <person name="Gujja S."/>
            <person name="Heilman E.R."/>
            <person name="Heiman D."/>
            <person name="Hepburn T."/>
            <person name="Howarth C."/>
            <person name="Jen D."/>
            <person name="Larson L."/>
            <person name="Mehta T."/>
            <person name="Neiman D."/>
            <person name="Pearson M."/>
            <person name="Roberts A."/>
            <person name="Saif S."/>
            <person name="Shea T."/>
            <person name="Shenoy N."/>
            <person name="Sisk P."/>
            <person name="Stolte C."/>
            <person name="Sykes S."/>
            <person name="Walk T."/>
            <person name="White J."/>
            <person name="Yandava C."/>
            <person name="Haas B."/>
            <person name="Nusbaum C."/>
            <person name="Birren B."/>
        </authorList>
    </citation>
    <scope>NUCLEOTIDE SEQUENCE [LARGE SCALE GENOMIC DNA]</scope>
    <source>
        <strain evidence="5">ATCC 64411 / 73-15</strain>
    </source>
</reference>
<dbReference type="eggNOG" id="ENOG502RNRS">
    <property type="taxonomic scope" value="Eukaryota"/>
</dbReference>
<evidence type="ECO:0000313" key="3">
    <source>
        <dbReference type="EMBL" id="KLU89668.1"/>
    </source>
</evidence>
<name>A0A0C4E7W3_MAGP6</name>
<reference evidence="3" key="3">
    <citation type="submission" date="2011-03" db="EMBL/GenBank/DDBJ databases">
        <title>Annotation of Magnaporthe poae ATCC 64411.</title>
        <authorList>
            <person name="Ma L.-J."/>
            <person name="Dead R."/>
            <person name="Young S.K."/>
            <person name="Zeng Q."/>
            <person name="Gargeya S."/>
            <person name="Fitzgerald M."/>
            <person name="Haas B."/>
            <person name="Abouelleil A."/>
            <person name="Alvarado L."/>
            <person name="Arachchi H.M."/>
            <person name="Berlin A."/>
            <person name="Brown A."/>
            <person name="Chapman S.B."/>
            <person name="Chen Z."/>
            <person name="Dunbar C."/>
            <person name="Freedman E."/>
            <person name="Gearin G."/>
            <person name="Gellesch M."/>
            <person name="Goldberg J."/>
            <person name="Griggs A."/>
            <person name="Gujja S."/>
            <person name="Heiman D."/>
            <person name="Howarth C."/>
            <person name="Larson L."/>
            <person name="Lui A."/>
            <person name="MacDonald P.J.P."/>
            <person name="Mehta T."/>
            <person name="Montmayeur A."/>
            <person name="Murphy C."/>
            <person name="Neiman D."/>
            <person name="Pearson M."/>
            <person name="Priest M."/>
            <person name="Roberts A."/>
            <person name="Saif S."/>
            <person name="Shea T."/>
            <person name="Shenoy N."/>
            <person name="Sisk P."/>
            <person name="Stolte C."/>
            <person name="Sykes S."/>
            <person name="Yandava C."/>
            <person name="Wortman J."/>
            <person name="Nusbaum C."/>
            <person name="Birren B."/>
        </authorList>
    </citation>
    <scope>NUCLEOTIDE SEQUENCE</scope>
    <source>
        <strain evidence="3">ATCC 64411</strain>
    </source>
</reference>
<keyword evidence="5" id="KW-1185">Reference proteome</keyword>
<evidence type="ECO:0000256" key="1">
    <source>
        <dbReference type="SAM" id="MobiDB-lite"/>
    </source>
</evidence>
<sequence>MGRHAGFHPHRRSATSFLIGVERTAACRILAASFSLLFQRTVTSSVCTCLPRPANARSGFAFSLATPAFKNLALSLLRPFQLSSQLSTAISILHSPVSLTSSNKPPTYRSTMTGSQSPEDPAARRGRDQYFCYNGQHHCRREDFTASQLLKYGGGVGRHSRMSCHKHTSGAATELKCLGYCARVLPVSRFSKMQRSSKGRQHCMECIDYQLSLEPGRRALPPPGKHQREFQEDITKDQQLAIPWIDDDASTEGGTTSAASSVDRADHDDNITILSQATSSATRNPKWVKASQRKTQFLTPAYLGNDPDDDDEAYYTDGSQDEC</sequence>
<reference evidence="4" key="4">
    <citation type="journal article" date="2015" name="G3 (Bethesda)">
        <title>Genome sequences of three phytopathogenic species of the Magnaporthaceae family of fungi.</title>
        <authorList>
            <person name="Okagaki L.H."/>
            <person name="Nunes C.C."/>
            <person name="Sailsbery J."/>
            <person name="Clay B."/>
            <person name="Brown D."/>
            <person name="John T."/>
            <person name="Oh Y."/>
            <person name="Young N."/>
            <person name="Fitzgerald M."/>
            <person name="Haas B.J."/>
            <person name="Zeng Q."/>
            <person name="Young S."/>
            <person name="Adiconis X."/>
            <person name="Fan L."/>
            <person name="Levin J.Z."/>
            <person name="Mitchell T.K."/>
            <person name="Okubara P.A."/>
            <person name="Farman M.L."/>
            <person name="Kohn L.M."/>
            <person name="Birren B."/>
            <person name="Ma L.-J."/>
            <person name="Dean R.A."/>
        </authorList>
    </citation>
    <scope>NUCLEOTIDE SEQUENCE</scope>
    <source>
        <strain evidence="4">ATCC 64411 / 73-15</strain>
    </source>
</reference>
<feature type="compositionally biased region" description="Acidic residues" evidence="1">
    <location>
        <begin position="306"/>
        <end position="323"/>
    </location>
</feature>
<feature type="domain" description="Stc1" evidence="2">
    <location>
        <begin position="132"/>
        <end position="207"/>
    </location>
</feature>
<evidence type="ECO:0000313" key="5">
    <source>
        <dbReference type="Proteomes" id="UP000011715"/>
    </source>
</evidence>
<dbReference type="AlphaFoldDB" id="A0A0C4E7W3"/>
<dbReference type="InterPro" id="IPR024630">
    <property type="entry name" value="Stc1"/>
</dbReference>
<dbReference type="STRING" id="644358.A0A0C4E7W3"/>
<reference evidence="3" key="1">
    <citation type="submission" date="2010-05" db="EMBL/GenBank/DDBJ databases">
        <title>The Genome Sequence of Magnaporthe poae strain ATCC 64411.</title>
        <authorList>
            <consortium name="The Broad Institute Genome Sequencing Platform"/>
            <consortium name="Broad Institute Genome Sequencing Center for Infectious Disease"/>
            <person name="Ma L.-J."/>
            <person name="Dead R."/>
            <person name="Young S."/>
            <person name="Zeng Q."/>
            <person name="Koehrsen M."/>
            <person name="Alvarado L."/>
            <person name="Berlin A."/>
            <person name="Chapman S.B."/>
            <person name="Chen Z."/>
            <person name="Freedman E."/>
            <person name="Gellesch M."/>
            <person name="Goldberg J."/>
            <person name="Griggs A."/>
            <person name="Gujja S."/>
            <person name="Heilman E.R."/>
            <person name="Heiman D."/>
            <person name="Hepburn T."/>
            <person name="Howarth C."/>
            <person name="Jen D."/>
            <person name="Larson L."/>
            <person name="Mehta T."/>
            <person name="Neiman D."/>
            <person name="Pearson M."/>
            <person name="Roberts A."/>
            <person name="Saif S."/>
            <person name="Shea T."/>
            <person name="Shenoy N."/>
            <person name="Sisk P."/>
            <person name="Stolte C."/>
            <person name="Sykes S."/>
            <person name="Walk T."/>
            <person name="White J."/>
            <person name="Yandava C."/>
            <person name="Haas B."/>
            <person name="Nusbaum C."/>
            <person name="Birren B."/>
        </authorList>
    </citation>
    <scope>NUCLEOTIDE SEQUENCE</scope>
    <source>
        <strain evidence="3">ATCC 64411</strain>
    </source>
</reference>
<proteinExistence type="predicted"/>
<dbReference type="EMBL" id="ADBL01002086">
    <property type="status" value="NOT_ANNOTATED_CDS"/>
    <property type="molecule type" value="Genomic_DNA"/>
</dbReference>
<evidence type="ECO:0000259" key="2">
    <source>
        <dbReference type="Pfam" id="PF12898"/>
    </source>
</evidence>
<dbReference type="Proteomes" id="UP000011715">
    <property type="component" value="Unassembled WGS sequence"/>
</dbReference>
<dbReference type="OrthoDB" id="3514033at2759"/>
<dbReference type="Pfam" id="PF12898">
    <property type="entry name" value="Stc1"/>
    <property type="match status" value="1"/>
</dbReference>
<feature type="region of interest" description="Disordered" evidence="1">
    <location>
        <begin position="298"/>
        <end position="323"/>
    </location>
</feature>
<dbReference type="VEuPathDB" id="FungiDB:MAPG_08639"/>
<accession>A0A0C4E7W3</accession>
<evidence type="ECO:0000313" key="4">
    <source>
        <dbReference type="EnsemblFungi" id="MAPG_08639T0"/>
    </source>
</evidence>
<dbReference type="EMBL" id="GL876973">
    <property type="protein sequence ID" value="KLU89668.1"/>
    <property type="molecule type" value="Genomic_DNA"/>
</dbReference>
<gene>
    <name evidence="3" type="ORF">MAPG_08639</name>
</gene>
<organism evidence="4 5">
    <name type="scientific">Magnaporthiopsis poae (strain ATCC 64411 / 73-15)</name>
    <name type="common">Kentucky bluegrass fungus</name>
    <name type="synonym">Magnaporthe poae</name>
    <dbReference type="NCBI Taxonomy" id="644358"/>
    <lineage>
        <taxon>Eukaryota</taxon>
        <taxon>Fungi</taxon>
        <taxon>Dikarya</taxon>
        <taxon>Ascomycota</taxon>
        <taxon>Pezizomycotina</taxon>
        <taxon>Sordariomycetes</taxon>
        <taxon>Sordariomycetidae</taxon>
        <taxon>Magnaporthales</taxon>
        <taxon>Magnaporthaceae</taxon>
        <taxon>Magnaporthiopsis</taxon>
    </lineage>
</organism>
<reference evidence="4" key="5">
    <citation type="submission" date="2015-06" db="UniProtKB">
        <authorList>
            <consortium name="EnsemblFungi"/>
        </authorList>
    </citation>
    <scope>IDENTIFICATION</scope>
    <source>
        <strain evidence="4">ATCC 64411</strain>
    </source>
</reference>